<feature type="transmembrane region" description="Helical" evidence="1">
    <location>
        <begin position="97"/>
        <end position="120"/>
    </location>
</feature>
<keyword evidence="4" id="KW-1185">Reference proteome</keyword>
<feature type="domain" description="DUF6534" evidence="2">
    <location>
        <begin position="180"/>
        <end position="269"/>
    </location>
</feature>
<protein>
    <recommendedName>
        <fullName evidence="2">DUF6534 domain-containing protein</fullName>
    </recommendedName>
</protein>
<dbReference type="InterPro" id="IPR045339">
    <property type="entry name" value="DUF6534"/>
</dbReference>
<feature type="transmembrane region" description="Helical" evidence="1">
    <location>
        <begin position="214"/>
        <end position="237"/>
    </location>
</feature>
<accession>A0AAW0C1T1</accession>
<gene>
    <name evidence="3" type="ORF">R3P38DRAFT_2924606</name>
</gene>
<proteinExistence type="predicted"/>
<dbReference type="PANTHER" id="PTHR40465">
    <property type="entry name" value="CHROMOSOME 1, WHOLE GENOME SHOTGUN SEQUENCE"/>
    <property type="match status" value="1"/>
</dbReference>
<keyword evidence="1" id="KW-0812">Transmembrane</keyword>
<sequence length="327" mass="35650">MSDAVVPPSANWPGIDMTEVFAPLFLGTVVSLILSGITIMQAYIFFPSKDRFFIQIAAAIMIVMDLVSTGLIAQGLYSYIVPNFGSLLPLGNLNPSLAAECCMSVVIVYFSHLFFAYQIFSVVPNGNGKYYVSGLVGFFGTVSFAGAIGCVVVMFRESHNILTNRSYNFSVFVGIAKGSAALADIIATVALCFYINSAQSSSGFAKTNNMIKRLVGYILQRGILVTLIQLTFLVIFYTTSTKFAWLALHVNVTRIYANTFFAMLNGRNSLKQNNTYSFTSSNTKGGTYHGSGVETKELQFVAAPNASFDRTTHGVISIQKTTEYMED</sequence>
<dbReference type="AlphaFoldDB" id="A0AAW0C1T1"/>
<evidence type="ECO:0000313" key="4">
    <source>
        <dbReference type="Proteomes" id="UP001362999"/>
    </source>
</evidence>
<feature type="transmembrane region" description="Helical" evidence="1">
    <location>
        <begin position="243"/>
        <end position="264"/>
    </location>
</feature>
<feature type="transmembrane region" description="Helical" evidence="1">
    <location>
        <begin position="52"/>
        <end position="77"/>
    </location>
</feature>
<name>A0AAW0C1T1_9AGAR</name>
<feature type="transmembrane region" description="Helical" evidence="1">
    <location>
        <begin position="132"/>
        <end position="155"/>
    </location>
</feature>
<dbReference type="PANTHER" id="PTHR40465:SF1">
    <property type="entry name" value="DUF6534 DOMAIN-CONTAINING PROTEIN"/>
    <property type="match status" value="1"/>
</dbReference>
<organism evidence="3 4">
    <name type="scientific">Favolaschia claudopus</name>
    <dbReference type="NCBI Taxonomy" id="2862362"/>
    <lineage>
        <taxon>Eukaryota</taxon>
        <taxon>Fungi</taxon>
        <taxon>Dikarya</taxon>
        <taxon>Basidiomycota</taxon>
        <taxon>Agaricomycotina</taxon>
        <taxon>Agaricomycetes</taxon>
        <taxon>Agaricomycetidae</taxon>
        <taxon>Agaricales</taxon>
        <taxon>Marasmiineae</taxon>
        <taxon>Mycenaceae</taxon>
        <taxon>Favolaschia</taxon>
    </lineage>
</organism>
<evidence type="ECO:0000256" key="1">
    <source>
        <dbReference type="SAM" id="Phobius"/>
    </source>
</evidence>
<dbReference type="Pfam" id="PF20152">
    <property type="entry name" value="DUF6534"/>
    <property type="match status" value="1"/>
</dbReference>
<evidence type="ECO:0000259" key="2">
    <source>
        <dbReference type="Pfam" id="PF20152"/>
    </source>
</evidence>
<reference evidence="3 4" key="1">
    <citation type="journal article" date="2024" name="J Genomics">
        <title>Draft genome sequencing and assembly of Favolaschia claudopus CIRM-BRFM 2984 isolated from oak limbs.</title>
        <authorList>
            <person name="Navarro D."/>
            <person name="Drula E."/>
            <person name="Chaduli D."/>
            <person name="Cazenave R."/>
            <person name="Ahrendt S."/>
            <person name="Wang J."/>
            <person name="Lipzen A."/>
            <person name="Daum C."/>
            <person name="Barry K."/>
            <person name="Grigoriev I.V."/>
            <person name="Favel A."/>
            <person name="Rosso M.N."/>
            <person name="Martin F."/>
        </authorList>
    </citation>
    <scope>NUCLEOTIDE SEQUENCE [LARGE SCALE GENOMIC DNA]</scope>
    <source>
        <strain evidence="3 4">CIRM-BRFM 2984</strain>
    </source>
</reference>
<keyword evidence="1" id="KW-0472">Membrane</keyword>
<feature type="transmembrane region" description="Helical" evidence="1">
    <location>
        <begin position="167"/>
        <end position="194"/>
    </location>
</feature>
<keyword evidence="1" id="KW-1133">Transmembrane helix</keyword>
<dbReference type="EMBL" id="JAWWNJ010000024">
    <property type="protein sequence ID" value="KAK7031593.1"/>
    <property type="molecule type" value="Genomic_DNA"/>
</dbReference>
<evidence type="ECO:0000313" key="3">
    <source>
        <dbReference type="EMBL" id="KAK7031593.1"/>
    </source>
</evidence>
<feature type="transmembrane region" description="Helical" evidence="1">
    <location>
        <begin position="20"/>
        <end position="45"/>
    </location>
</feature>
<comment type="caution">
    <text evidence="3">The sequence shown here is derived from an EMBL/GenBank/DDBJ whole genome shotgun (WGS) entry which is preliminary data.</text>
</comment>
<dbReference type="Proteomes" id="UP001362999">
    <property type="component" value="Unassembled WGS sequence"/>
</dbReference>